<reference evidence="9 10" key="1">
    <citation type="journal article" date="2020" name="Int. J. Syst. Evol. Microbiol.">
        <title>Reclassification of Streptomyces castelarensis and Streptomyces sporoclivatus as later heterotypic synonyms of Streptomyces antimycoticus.</title>
        <authorList>
            <person name="Komaki H."/>
            <person name="Tamura T."/>
        </authorList>
    </citation>
    <scope>NUCLEOTIDE SEQUENCE [LARGE SCALE GENOMIC DNA]</scope>
    <source>
        <strain evidence="9 10">NBRC 13459</strain>
    </source>
</reference>
<dbReference type="FunFam" id="3.40.1390.30:FF:000001">
    <property type="entry name" value="GTP cyclohydrolase 1 type 2"/>
    <property type="match status" value="1"/>
</dbReference>
<evidence type="ECO:0000313" key="10">
    <source>
        <dbReference type="Proteomes" id="UP000301309"/>
    </source>
</evidence>
<sequence>MPALNDVLAALDALWPPERAEQWDAVGTVCGDPDAEVTRVLFAVDPVQEVADEAVDLGADLLITHHPLYLRGTTTVAASTFKGRVVHTLIKHDIALHVAHTNADTADPGVSDALAGALDLRIVGPLVPDATDPEGRRGLGRICELDHPETLREFAERAAARLPATAQGVRAAGDPDRTVRRVAVSGGSGDSLFDAVRAAGVDAFLTADLRHHPSSEAREHSDLALLDAAHWATEWPWTEQAAAQLDEISDRHDWGLRTHVSRIVTDPWTAHAAAPPPPARLPDLVSVPTRLPWSPTLNAAPADQIRLLDVQALDVRLSQLAHKRKTLPEHAEIETLNADHTQLRDLLIAAQTEESDTAREQTKAEQDVEQVRQRAARDQKRLDSGAVTSPKDLENLQHEIASLAKRQGDLEDVVLEVMERRESVQERVAELTERVESLQSKIADATARRDAAAEGIDAEIATVTKEREVIAGTIPADLLTLYDKLREQQGGIGAARLYQRSCDGCRQELAITELNEVRSAAPDTVVRCENCRRILVRTPESGL</sequence>
<evidence type="ECO:0000256" key="1">
    <source>
        <dbReference type="ARBA" id="ARBA00006964"/>
    </source>
</evidence>
<evidence type="ECO:0000256" key="4">
    <source>
        <dbReference type="ARBA" id="ARBA00022723"/>
    </source>
</evidence>
<accession>A0A4D4KYB2</accession>
<comment type="subunit">
    <text evidence="2">Homohexamer.</text>
</comment>
<feature type="coiled-coil region" evidence="6">
    <location>
        <begin position="333"/>
        <end position="448"/>
    </location>
</feature>
<evidence type="ECO:0000259" key="8">
    <source>
        <dbReference type="Pfam" id="PF24481"/>
    </source>
</evidence>
<dbReference type="InterPro" id="IPR003743">
    <property type="entry name" value="Zf-RING_7"/>
</dbReference>
<keyword evidence="6" id="KW-0175">Coiled coil</keyword>
<comment type="caution">
    <text evidence="9">The sequence shown here is derived from an EMBL/GenBank/DDBJ whole genome shotgun (WGS) entry which is preliminary data.</text>
</comment>
<dbReference type="SUPFAM" id="SSF102705">
    <property type="entry name" value="NIF3 (NGG1p interacting factor 3)-like"/>
    <property type="match status" value="1"/>
</dbReference>
<comment type="similarity">
    <text evidence="1">Belongs to the GTP cyclohydrolase I type 2/NIF3 family.</text>
</comment>
<feature type="binding site" evidence="5">
    <location>
        <position position="104"/>
    </location>
    <ligand>
        <name>a divalent metal cation</name>
        <dbReference type="ChEBI" id="CHEBI:60240"/>
        <label>1</label>
    </ligand>
</feature>
<dbReference type="Pfam" id="PF24481">
    <property type="entry name" value="CT398_CC"/>
    <property type="match status" value="1"/>
</dbReference>
<proteinExistence type="inferred from homology"/>
<feature type="domain" description="CT398-like coiled coil hairpin" evidence="8">
    <location>
        <begin position="310"/>
        <end position="490"/>
    </location>
</feature>
<gene>
    <name evidence="9" type="ORF">SVIO_037870</name>
</gene>
<dbReference type="Pfam" id="PF02591">
    <property type="entry name" value="Zn_ribbon_9"/>
    <property type="match status" value="1"/>
</dbReference>
<dbReference type="AlphaFoldDB" id="A0A4D4KYB2"/>
<protein>
    <recommendedName>
        <fullName evidence="3">GTP cyclohydrolase 1 type 2 homolog</fullName>
    </recommendedName>
</protein>
<evidence type="ECO:0000256" key="5">
    <source>
        <dbReference type="PIRSR" id="PIRSR602678-1"/>
    </source>
</evidence>
<dbReference type="EMBL" id="BJHW01000001">
    <property type="protein sequence ID" value="GDY53164.1"/>
    <property type="molecule type" value="Genomic_DNA"/>
</dbReference>
<dbReference type="PANTHER" id="PTHR13799">
    <property type="entry name" value="NGG1 INTERACTING FACTOR 3"/>
    <property type="match status" value="1"/>
</dbReference>
<dbReference type="NCBIfam" id="TIGR00486">
    <property type="entry name" value="YbgI_SA1388"/>
    <property type="match status" value="1"/>
</dbReference>
<evidence type="ECO:0000259" key="7">
    <source>
        <dbReference type="Pfam" id="PF02591"/>
    </source>
</evidence>
<dbReference type="Gene3D" id="3.40.1390.30">
    <property type="entry name" value="NIF3 (NGG1p interacting factor 3)-like"/>
    <property type="match status" value="2"/>
</dbReference>
<dbReference type="InterPro" id="IPR002678">
    <property type="entry name" value="DUF34/NIF3"/>
</dbReference>
<dbReference type="GO" id="GO:0046872">
    <property type="term" value="F:metal ion binding"/>
    <property type="evidence" value="ECO:0007669"/>
    <property type="project" value="UniProtKB-KW"/>
</dbReference>
<dbReference type="Proteomes" id="UP000301309">
    <property type="component" value="Unassembled WGS sequence"/>
</dbReference>
<dbReference type="PANTHER" id="PTHR13799:SF14">
    <property type="entry name" value="GTP CYCLOHYDROLASE 1 TYPE 2 HOMOLOG"/>
    <property type="match status" value="1"/>
</dbReference>
<feature type="domain" description="C4-type zinc ribbon" evidence="7">
    <location>
        <begin position="501"/>
        <end position="535"/>
    </location>
</feature>
<dbReference type="Pfam" id="PF01784">
    <property type="entry name" value="DUF34_NIF3"/>
    <property type="match status" value="1"/>
</dbReference>
<feature type="binding site" evidence="5">
    <location>
        <position position="65"/>
    </location>
    <ligand>
        <name>a divalent metal cation</name>
        <dbReference type="ChEBI" id="CHEBI:60240"/>
        <label>1</label>
    </ligand>
</feature>
<keyword evidence="10" id="KW-1185">Reference proteome</keyword>
<organism evidence="9 10">
    <name type="scientific">Streptomyces violaceusniger</name>
    <dbReference type="NCBI Taxonomy" id="68280"/>
    <lineage>
        <taxon>Bacteria</taxon>
        <taxon>Bacillati</taxon>
        <taxon>Actinomycetota</taxon>
        <taxon>Actinomycetes</taxon>
        <taxon>Kitasatosporales</taxon>
        <taxon>Streptomycetaceae</taxon>
        <taxon>Streptomyces</taxon>
        <taxon>Streptomyces violaceusniger group</taxon>
    </lineage>
</organism>
<evidence type="ECO:0000256" key="3">
    <source>
        <dbReference type="ARBA" id="ARBA00022112"/>
    </source>
</evidence>
<feature type="binding site" evidence="5">
    <location>
        <position position="234"/>
    </location>
    <ligand>
        <name>a divalent metal cation</name>
        <dbReference type="ChEBI" id="CHEBI:60240"/>
        <label>1</label>
    </ligand>
</feature>
<evidence type="ECO:0000256" key="2">
    <source>
        <dbReference type="ARBA" id="ARBA00011643"/>
    </source>
</evidence>
<dbReference type="Gene3D" id="1.10.287.1490">
    <property type="match status" value="1"/>
</dbReference>
<dbReference type="GO" id="GO:0005737">
    <property type="term" value="C:cytoplasm"/>
    <property type="evidence" value="ECO:0007669"/>
    <property type="project" value="TreeGrafter"/>
</dbReference>
<keyword evidence="4 5" id="KW-0479">Metal-binding</keyword>
<feature type="binding site" evidence="5">
    <location>
        <position position="66"/>
    </location>
    <ligand>
        <name>a divalent metal cation</name>
        <dbReference type="ChEBI" id="CHEBI:60240"/>
        <label>1</label>
    </ligand>
</feature>
<feature type="binding site" evidence="5">
    <location>
        <position position="230"/>
    </location>
    <ligand>
        <name>a divalent metal cation</name>
        <dbReference type="ChEBI" id="CHEBI:60240"/>
        <label>1</label>
    </ligand>
</feature>
<dbReference type="InterPro" id="IPR036069">
    <property type="entry name" value="DUF34/NIF3_sf"/>
</dbReference>
<evidence type="ECO:0000313" key="9">
    <source>
        <dbReference type="EMBL" id="GDY53164.1"/>
    </source>
</evidence>
<evidence type="ECO:0000256" key="6">
    <source>
        <dbReference type="SAM" id="Coils"/>
    </source>
</evidence>
<name>A0A4D4KYB2_STRVO</name>
<dbReference type="InterPro" id="IPR056003">
    <property type="entry name" value="CT398_CC_hairpin"/>
</dbReference>